<evidence type="ECO:0000313" key="8">
    <source>
        <dbReference type="EMBL" id="MFC0272149.1"/>
    </source>
</evidence>
<dbReference type="PANTHER" id="PTHR34820">
    <property type="entry name" value="INNER MEMBRANE PROTEIN YEBZ"/>
    <property type="match status" value="1"/>
</dbReference>
<evidence type="ECO:0000259" key="7">
    <source>
        <dbReference type="Pfam" id="PF05425"/>
    </source>
</evidence>
<dbReference type="InterPro" id="IPR008457">
    <property type="entry name" value="Cu-R_CopD_dom"/>
</dbReference>
<dbReference type="EMBL" id="JBHLVO010000008">
    <property type="protein sequence ID" value="MFC0272149.1"/>
    <property type="molecule type" value="Genomic_DNA"/>
</dbReference>
<keyword evidence="2" id="KW-1003">Cell membrane</keyword>
<feature type="transmembrane region" description="Helical" evidence="6">
    <location>
        <begin position="41"/>
        <end position="65"/>
    </location>
</feature>
<proteinExistence type="predicted"/>
<evidence type="ECO:0000256" key="2">
    <source>
        <dbReference type="ARBA" id="ARBA00022475"/>
    </source>
</evidence>
<dbReference type="PANTHER" id="PTHR34820:SF4">
    <property type="entry name" value="INNER MEMBRANE PROTEIN YEBZ"/>
    <property type="match status" value="1"/>
</dbReference>
<evidence type="ECO:0000256" key="4">
    <source>
        <dbReference type="ARBA" id="ARBA00022989"/>
    </source>
</evidence>
<sequence length="361" mass="40765">MSALIPITEYLNYVLFSILVGHIVLQFIPESKKPTIVIPKSTLLLSILGIILCSFAPALQVILYFSEGLGYRAAFSILTDFQVGISWIFIGFMATFLWMTIYVEGSKYLQAVWILLMILAVGYSSHVASLYFWEGLITHSLHFLAVTLWTGLLLHVAWLSKDLKNWFSFLKWFTPFAIGCFVLLITTGLLVMFYVVEPRDYMNSWALPYGQMLLLKHISIIPLLLFAFINGFLAKRSLQDETFKPRPWLQAESILLMIVFFITGVLGTQSPPHQVNFTVKSEGAATWVESLIGKEIIPPFLIQVAPSLQGILLVIFSFMFLILIIISFNKKIKSTVALLFASCFIVSLYLGLMMNVTSVTQ</sequence>
<evidence type="ECO:0000313" key="9">
    <source>
        <dbReference type="Proteomes" id="UP001589854"/>
    </source>
</evidence>
<dbReference type="Pfam" id="PF05425">
    <property type="entry name" value="CopD"/>
    <property type="match status" value="1"/>
</dbReference>
<keyword evidence="9" id="KW-1185">Reference proteome</keyword>
<reference evidence="8 9" key="1">
    <citation type="submission" date="2024-09" db="EMBL/GenBank/DDBJ databases">
        <authorList>
            <person name="Sun Q."/>
            <person name="Mori K."/>
        </authorList>
    </citation>
    <scope>NUCLEOTIDE SEQUENCE [LARGE SCALE GENOMIC DNA]</scope>
    <source>
        <strain evidence="8 9">CCM 7228</strain>
    </source>
</reference>
<accession>A0ABV6GEN8</accession>
<dbReference type="InterPro" id="IPR032694">
    <property type="entry name" value="CopC/D"/>
</dbReference>
<feature type="transmembrane region" description="Helical" evidence="6">
    <location>
        <begin position="139"/>
        <end position="160"/>
    </location>
</feature>
<protein>
    <submittedName>
        <fullName evidence="8">Copper resistance D family protein</fullName>
    </submittedName>
</protein>
<feature type="transmembrane region" description="Helical" evidence="6">
    <location>
        <begin position="308"/>
        <end position="328"/>
    </location>
</feature>
<evidence type="ECO:0000256" key="6">
    <source>
        <dbReference type="SAM" id="Phobius"/>
    </source>
</evidence>
<comment type="subcellular location">
    <subcellularLocation>
        <location evidence="1">Cell membrane</location>
        <topology evidence="1">Multi-pass membrane protein</topology>
    </subcellularLocation>
</comment>
<feature type="transmembrane region" description="Helical" evidence="6">
    <location>
        <begin position="111"/>
        <end position="133"/>
    </location>
</feature>
<feature type="transmembrane region" description="Helical" evidence="6">
    <location>
        <begin position="85"/>
        <end position="104"/>
    </location>
</feature>
<feature type="transmembrane region" description="Helical" evidence="6">
    <location>
        <begin position="254"/>
        <end position="271"/>
    </location>
</feature>
<dbReference type="RefSeq" id="WP_378934160.1">
    <property type="nucleotide sequence ID" value="NZ_JBHLVO010000008.1"/>
</dbReference>
<dbReference type="Proteomes" id="UP001589854">
    <property type="component" value="Unassembled WGS sequence"/>
</dbReference>
<comment type="caution">
    <text evidence="8">The sequence shown here is derived from an EMBL/GenBank/DDBJ whole genome shotgun (WGS) entry which is preliminary data.</text>
</comment>
<evidence type="ECO:0000256" key="3">
    <source>
        <dbReference type="ARBA" id="ARBA00022692"/>
    </source>
</evidence>
<evidence type="ECO:0000256" key="1">
    <source>
        <dbReference type="ARBA" id="ARBA00004651"/>
    </source>
</evidence>
<organism evidence="8 9">
    <name type="scientific">Metabacillus herbersteinensis</name>
    <dbReference type="NCBI Taxonomy" id="283816"/>
    <lineage>
        <taxon>Bacteria</taxon>
        <taxon>Bacillati</taxon>
        <taxon>Bacillota</taxon>
        <taxon>Bacilli</taxon>
        <taxon>Bacillales</taxon>
        <taxon>Bacillaceae</taxon>
        <taxon>Metabacillus</taxon>
    </lineage>
</organism>
<feature type="transmembrane region" description="Helical" evidence="6">
    <location>
        <begin position="12"/>
        <end position="29"/>
    </location>
</feature>
<feature type="transmembrane region" description="Helical" evidence="6">
    <location>
        <begin position="214"/>
        <end position="233"/>
    </location>
</feature>
<gene>
    <name evidence="8" type="ORF">ACFFIX_11865</name>
</gene>
<keyword evidence="4 6" id="KW-1133">Transmembrane helix</keyword>
<feature type="domain" description="Copper resistance protein D" evidence="7">
    <location>
        <begin position="169"/>
        <end position="266"/>
    </location>
</feature>
<keyword evidence="3 6" id="KW-0812">Transmembrane</keyword>
<feature type="transmembrane region" description="Helical" evidence="6">
    <location>
        <begin position="172"/>
        <end position="194"/>
    </location>
</feature>
<name>A0ABV6GEN8_9BACI</name>
<keyword evidence="5 6" id="KW-0472">Membrane</keyword>
<evidence type="ECO:0000256" key="5">
    <source>
        <dbReference type="ARBA" id="ARBA00023136"/>
    </source>
</evidence>
<feature type="transmembrane region" description="Helical" evidence="6">
    <location>
        <begin position="335"/>
        <end position="354"/>
    </location>
</feature>